<dbReference type="AlphaFoldDB" id="A0A1Q8ZT32"/>
<gene>
    <name evidence="1" type="ORF">BJF95_16945</name>
</gene>
<keyword evidence="2" id="KW-1185">Reference proteome</keyword>
<dbReference type="EMBL" id="MKIM01000025">
    <property type="protein sequence ID" value="OLP45047.1"/>
    <property type="molecule type" value="Genomic_DNA"/>
</dbReference>
<evidence type="ECO:0000313" key="2">
    <source>
        <dbReference type="Proteomes" id="UP000186894"/>
    </source>
</evidence>
<organism evidence="1 2">
    <name type="scientific">Rhizobium oryziradicis</name>
    <dbReference type="NCBI Taxonomy" id="1867956"/>
    <lineage>
        <taxon>Bacteria</taxon>
        <taxon>Pseudomonadati</taxon>
        <taxon>Pseudomonadota</taxon>
        <taxon>Alphaproteobacteria</taxon>
        <taxon>Hyphomicrobiales</taxon>
        <taxon>Rhizobiaceae</taxon>
        <taxon>Rhizobium/Agrobacterium group</taxon>
        <taxon>Rhizobium</taxon>
    </lineage>
</organism>
<protein>
    <submittedName>
        <fullName evidence="1">Uncharacterized protein</fullName>
    </submittedName>
</protein>
<dbReference type="Proteomes" id="UP000186894">
    <property type="component" value="Unassembled WGS sequence"/>
</dbReference>
<dbReference type="STRING" id="1867956.BJF95_16945"/>
<evidence type="ECO:0000313" key="1">
    <source>
        <dbReference type="EMBL" id="OLP45047.1"/>
    </source>
</evidence>
<sequence length="70" mass="8144">MKLRRYNHKTSIISLQIETVCAANWIMLEIILKHVDRGNVGTPSISVWKWGCNNHKNLIVFDINGARRRI</sequence>
<accession>A0A1Q8ZT32</accession>
<comment type="caution">
    <text evidence="1">The sequence shown here is derived from an EMBL/GenBank/DDBJ whole genome shotgun (WGS) entry which is preliminary data.</text>
</comment>
<name>A0A1Q8ZT32_9HYPH</name>
<proteinExistence type="predicted"/>
<reference evidence="1 2" key="1">
    <citation type="submission" date="2016-09" db="EMBL/GenBank/DDBJ databases">
        <title>Rhizobium oryziradicis sp. nov., isolated from the root of rice.</title>
        <authorList>
            <person name="Zhao J."/>
            <person name="Zhang X."/>
        </authorList>
    </citation>
    <scope>NUCLEOTIDE SEQUENCE [LARGE SCALE GENOMIC DNA]</scope>
    <source>
        <strain evidence="1 2">N19</strain>
    </source>
</reference>